<organism evidence="2 3">
    <name type="scientific">Paenibacillus xylanivorans</name>
    <dbReference type="NCBI Taxonomy" id="1705561"/>
    <lineage>
        <taxon>Bacteria</taxon>
        <taxon>Bacillati</taxon>
        <taxon>Bacillota</taxon>
        <taxon>Bacilli</taxon>
        <taxon>Bacillales</taxon>
        <taxon>Paenibacillaceae</taxon>
        <taxon>Paenibacillus</taxon>
    </lineage>
</organism>
<protein>
    <submittedName>
        <fullName evidence="2">Uncharacterized protein</fullName>
    </submittedName>
</protein>
<dbReference type="EMBL" id="LITU01000061">
    <property type="protein sequence ID" value="KOY15414.1"/>
    <property type="molecule type" value="Genomic_DNA"/>
</dbReference>
<dbReference type="Proteomes" id="UP000037688">
    <property type="component" value="Unassembled WGS sequence"/>
</dbReference>
<evidence type="ECO:0000313" key="3">
    <source>
        <dbReference type="Proteomes" id="UP000037688"/>
    </source>
</evidence>
<gene>
    <name evidence="2" type="ORF">AMS66_16885</name>
</gene>
<evidence type="ECO:0000313" key="2">
    <source>
        <dbReference type="EMBL" id="KOY15414.1"/>
    </source>
</evidence>
<dbReference type="PATRIC" id="fig|1705561.3.peg.3458"/>
<dbReference type="AlphaFoldDB" id="A0A0N0C489"/>
<evidence type="ECO:0000256" key="1">
    <source>
        <dbReference type="SAM" id="SignalP"/>
    </source>
</evidence>
<dbReference type="OrthoDB" id="1808478at2"/>
<feature type="chain" id="PRO_5005845401" evidence="1">
    <location>
        <begin position="35"/>
        <end position="163"/>
    </location>
</feature>
<comment type="caution">
    <text evidence="2">The sequence shown here is derived from an EMBL/GenBank/DDBJ whole genome shotgun (WGS) entry which is preliminary data.</text>
</comment>
<feature type="signal peptide" evidence="1">
    <location>
        <begin position="1"/>
        <end position="34"/>
    </location>
</feature>
<keyword evidence="3" id="KW-1185">Reference proteome</keyword>
<dbReference type="RefSeq" id="WP_053781924.1">
    <property type="nucleotide sequence ID" value="NZ_LITU01000061.1"/>
</dbReference>
<reference evidence="2 3" key="1">
    <citation type="submission" date="2015-08" db="EMBL/GenBank/DDBJ databases">
        <title>Draft genome sequence of cellulolytic and xylanolytic Paenibacillus sp. A59, isolated from a decaying forest soil from Patagonia, Argentina.</title>
        <authorList>
            <person name="Ghio S."/>
            <person name="Caceres A.M."/>
            <person name="Talia P."/>
            <person name="Grasso D."/>
            <person name="Campos E."/>
        </authorList>
    </citation>
    <scope>NUCLEOTIDE SEQUENCE [LARGE SCALE GENOMIC DNA]</scope>
    <source>
        <strain evidence="2 3">A59</strain>
    </source>
</reference>
<sequence>MRKMKITSMLKAIIVAALSAPMILAIPTAGVAVASPSIKPHALTPPPPPLEPSINTLSSPTYIYQAVGTVTPGGGLTAIVNTTTTAFSEMKSLQVDYRLERWTGTAWILYQSGTKKKTQTQSLNAQSSWTVITGYYYRVVSLHTADDGVKPETSTHISSNVLF</sequence>
<proteinExistence type="predicted"/>
<accession>A0A0N0C489</accession>
<name>A0A0N0C489_9BACL</name>
<keyword evidence="1" id="KW-0732">Signal</keyword>